<dbReference type="GO" id="GO:0004592">
    <property type="term" value="F:pantoate-beta-alanine ligase activity"/>
    <property type="evidence" value="ECO:0007669"/>
    <property type="project" value="UniProtKB-UniRule"/>
</dbReference>
<keyword evidence="5 8" id="KW-0547">Nucleotide-binding</keyword>
<protein>
    <recommendedName>
        <fullName evidence="8">Pantothenate synthetase</fullName>
        <shortName evidence="8">PS</shortName>
        <ecNumber evidence="8">6.3.2.1</ecNumber>
    </recommendedName>
    <alternativeName>
        <fullName evidence="8">Pantoate--beta-alanine ligase</fullName>
    </alternativeName>
    <alternativeName>
        <fullName evidence="8">Pantoate-activating enzyme</fullName>
    </alternativeName>
</protein>
<feature type="binding site" evidence="8">
    <location>
        <position position="154"/>
    </location>
    <ligand>
        <name>(R)-pantoate</name>
        <dbReference type="ChEBI" id="CHEBI:15980"/>
    </ligand>
</feature>
<dbReference type="Gene3D" id="3.40.50.620">
    <property type="entry name" value="HUPs"/>
    <property type="match status" value="1"/>
</dbReference>
<feature type="binding site" evidence="8">
    <location>
        <begin position="186"/>
        <end position="189"/>
    </location>
    <ligand>
        <name>ATP</name>
        <dbReference type="ChEBI" id="CHEBI:30616"/>
    </ligand>
</feature>
<dbReference type="InterPro" id="IPR003721">
    <property type="entry name" value="Pantoate_ligase"/>
</dbReference>
<dbReference type="InterPro" id="IPR014729">
    <property type="entry name" value="Rossmann-like_a/b/a_fold"/>
</dbReference>
<evidence type="ECO:0000256" key="4">
    <source>
        <dbReference type="ARBA" id="ARBA00022655"/>
    </source>
</evidence>
<evidence type="ECO:0000256" key="6">
    <source>
        <dbReference type="ARBA" id="ARBA00022840"/>
    </source>
</evidence>
<keyword evidence="3 8" id="KW-0436">Ligase</keyword>
<dbReference type="PANTHER" id="PTHR21299:SF1">
    <property type="entry name" value="PANTOATE--BETA-ALANINE LIGASE"/>
    <property type="match status" value="1"/>
</dbReference>
<comment type="caution">
    <text evidence="8">Lacks conserved residue(s) required for the propagation of feature annotation.</text>
</comment>
<evidence type="ECO:0000256" key="3">
    <source>
        <dbReference type="ARBA" id="ARBA00022598"/>
    </source>
</evidence>
<dbReference type="CDD" id="cd00560">
    <property type="entry name" value="PanC"/>
    <property type="match status" value="1"/>
</dbReference>
<dbReference type="GO" id="GO:0005524">
    <property type="term" value="F:ATP binding"/>
    <property type="evidence" value="ECO:0007669"/>
    <property type="project" value="UniProtKB-KW"/>
</dbReference>
<dbReference type="GO" id="GO:0015940">
    <property type="term" value="P:pantothenate biosynthetic process"/>
    <property type="evidence" value="ECO:0007669"/>
    <property type="project" value="UniProtKB-UniRule"/>
</dbReference>
<keyword evidence="8" id="KW-0963">Cytoplasm</keyword>
<dbReference type="InterPro" id="IPR042176">
    <property type="entry name" value="Pantoate_ligase_C"/>
</dbReference>
<dbReference type="Proteomes" id="UP001155483">
    <property type="component" value="Unassembled WGS sequence"/>
</dbReference>
<dbReference type="EC" id="6.3.2.1" evidence="8"/>
<evidence type="ECO:0000256" key="1">
    <source>
        <dbReference type="ARBA" id="ARBA00004990"/>
    </source>
</evidence>
<feature type="binding site" evidence="8">
    <location>
        <position position="61"/>
    </location>
    <ligand>
        <name>beta-alanine</name>
        <dbReference type="ChEBI" id="CHEBI:57966"/>
    </ligand>
</feature>
<keyword evidence="6 8" id="KW-0067">ATP-binding</keyword>
<feature type="binding site" evidence="8">
    <location>
        <begin position="30"/>
        <end position="37"/>
    </location>
    <ligand>
        <name>ATP</name>
        <dbReference type="ChEBI" id="CHEBI:30616"/>
    </ligand>
</feature>
<comment type="pathway">
    <text evidence="1 8">Cofactor biosynthesis; (R)-pantothenate biosynthesis; (R)-pantothenate from (R)-pantoate and beta-alanine: step 1/1.</text>
</comment>
<evidence type="ECO:0000256" key="5">
    <source>
        <dbReference type="ARBA" id="ARBA00022741"/>
    </source>
</evidence>
<dbReference type="EMBL" id="JAOTIF010000015">
    <property type="protein sequence ID" value="MCU7550752.1"/>
    <property type="molecule type" value="Genomic_DNA"/>
</dbReference>
<keyword evidence="10" id="KW-1185">Reference proteome</keyword>
<accession>A0A9X2XXZ3</accession>
<dbReference type="AlphaFoldDB" id="A0A9X2XXZ3"/>
<keyword evidence="4 8" id="KW-0566">Pantothenate biosynthesis</keyword>
<reference evidence="9" key="2">
    <citation type="submission" date="2023-04" db="EMBL/GenBank/DDBJ databases">
        <title>Paracnuella aquatica gen. nov., sp. nov., a member of the family Chitinophagaceae isolated from a hot spring.</title>
        <authorList>
            <person name="Wang C."/>
        </authorList>
    </citation>
    <scope>NUCLEOTIDE SEQUENCE</scope>
    <source>
        <strain evidence="9">LB-8</strain>
    </source>
</reference>
<name>A0A9X2XXZ3_9BACT</name>
<reference evidence="9" key="1">
    <citation type="submission" date="2022-09" db="EMBL/GenBank/DDBJ databases">
        <authorList>
            <person name="Yuan C."/>
            <person name="Ke Z."/>
        </authorList>
    </citation>
    <scope>NUCLEOTIDE SEQUENCE</scope>
    <source>
        <strain evidence="9">LB-8</strain>
    </source>
</reference>
<feature type="binding site" evidence="8">
    <location>
        <begin position="148"/>
        <end position="151"/>
    </location>
    <ligand>
        <name>ATP</name>
        <dbReference type="ChEBI" id="CHEBI:30616"/>
    </ligand>
</feature>
<dbReference type="HAMAP" id="MF_00158">
    <property type="entry name" value="PanC"/>
    <property type="match status" value="1"/>
</dbReference>
<evidence type="ECO:0000313" key="9">
    <source>
        <dbReference type="EMBL" id="MCU7550752.1"/>
    </source>
</evidence>
<sequence>MIIFKESSRINSHLQSLKKDGKRIGFVPTMGALHPGHLSLINTCKSENDITVCSIFVNPTQFNNQEDYINYPVTIENDVKLLIESGCDILFLPPASQVYPKDYQKKHYDLGNIENILEGFYRPGHFQGVCQVVDRLLTIVDPQALYMGRKDYQQCMVIQKLLELTKRQSLQLRICPTQRETDGLAMSSRNLRLNKEERKQALNISKVLNFMKKEIEHLPIPQIKEIAVKELEKDGFVVDYIEISDAQTLEPASSNSKPLVGLIAASLNKVRLIDNMALNS</sequence>
<comment type="subcellular location">
    <subcellularLocation>
        <location evidence="8">Cytoplasm</location>
    </subcellularLocation>
</comment>
<comment type="catalytic activity">
    <reaction evidence="7 8">
        <text>(R)-pantoate + beta-alanine + ATP = (R)-pantothenate + AMP + diphosphate + H(+)</text>
        <dbReference type="Rhea" id="RHEA:10912"/>
        <dbReference type="ChEBI" id="CHEBI:15378"/>
        <dbReference type="ChEBI" id="CHEBI:15980"/>
        <dbReference type="ChEBI" id="CHEBI:29032"/>
        <dbReference type="ChEBI" id="CHEBI:30616"/>
        <dbReference type="ChEBI" id="CHEBI:33019"/>
        <dbReference type="ChEBI" id="CHEBI:57966"/>
        <dbReference type="ChEBI" id="CHEBI:456215"/>
        <dbReference type="EC" id="6.3.2.1"/>
    </reaction>
</comment>
<dbReference type="InterPro" id="IPR004821">
    <property type="entry name" value="Cyt_trans-like"/>
</dbReference>
<comment type="subunit">
    <text evidence="8">Homodimer.</text>
</comment>
<dbReference type="RefSeq" id="WP_279298191.1">
    <property type="nucleotide sequence ID" value="NZ_JAOTIF010000015.1"/>
</dbReference>
<evidence type="ECO:0000256" key="2">
    <source>
        <dbReference type="ARBA" id="ARBA00009256"/>
    </source>
</evidence>
<organism evidence="9 10">
    <name type="scientific">Paraflavisolibacter caeni</name>
    <dbReference type="NCBI Taxonomy" id="2982496"/>
    <lineage>
        <taxon>Bacteria</taxon>
        <taxon>Pseudomonadati</taxon>
        <taxon>Bacteroidota</taxon>
        <taxon>Chitinophagia</taxon>
        <taxon>Chitinophagales</taxon>
        <taxon>Chitinophagaceae</taxon>
        <taxon>Paraflavisolibacter</taxon>
    </lineage>
</organism>
<dbReference type="NCBIfam" id="TIGR00018">
    <property type="entry name" value="panC"/>
    <property type="match status" value="1"/>
</dbReference>
<dbReference type="PANTHER" id="PTHR21299">
    <property type="entry name" value="CYTIDYLATE KINASE/PANTOATE-BETA-ALANINE LIGASE"/>
    <property type="match status" value="1"/>
</dbReference>
<gene>
    <name evidence="8 9" type="primary">panC</name>
    <name evidence="9" type="ORF">OCK74_16660</name>
</gene>
<feature type="binding site" evidence="8">
    <location>
        <position position="61"/>
    </location>
    <ligand>
        <name>(R)-pantoate</name>
        <dbReference type="ChEBI" id="CHEBI:15980"/>
    </ligand>
</feature>
<feature type="active site" description="Proton donor" evidence="8">
    <location>
        <position position="37"/>
    </location>
</feature>
<evidence type="ECO:0000256" key="7">
    <source>
        <dbReference type="ARBA" id="ARBA00048258"/>
    </source>
</evidence>
<dbReference type="Pfam" id="PF02569">
    <property type="entry name" value="Pantoate_ligase"/>
    <property type="match status" value="1"/>
</dbReference>
<dbReference type="NCBIfam" id="TIGR00125">
    <property type="entry name" value="cyt_tran_rel"/>
    <property type="match status" value="1"/>
</dbReference>
<dbReference type="SUPFAM" id="SSF52374">
    <property type="entry name" value="Nucleotidylyl transferase"/>
    <property type="match status" value="1"/>
</dbReference>
<dbReference type="Gene3D" id="3.30.1300.10">
    <property type="entry name" value="Pantoate-beta-alanine ligase, C-terminal domain"/>
    <property type="match status" value="1"/>
</dbReference>
<comment type="miscellaneous">
    <text evidence="8">The reaction proceeds by a bi uni uni bi ping pong mechanism.</text>
</comment>
<comment type="caution">
    <text evidence="9">The sequence shown here is derived from an EMBL/GenBank/DDBJ whole genome shotgun (WGS) entry which is preliminary data.</text>
</comment>
<comment type="function">
    <text evidence="8">Catalyzes the condensation of pantoate with beta-alanine in an ATP-dependent reaction via a pantoyl-adenylate intermediate.</text>
</comment>
<evidence type="ECO:0000256" key="8">
    <source>
        <dbReference type="HAMAP-Rule" id="MF_00158"/>
    </source>
</evidence>
<evidence type="ECO:0000313" key="10">
    <source>
        <dbReference type="Proteomes" id="UP001155483"/>
    </source>
</evidence>
<proteinExistence type="inferred from homology"/>
<dbReference type="GO" id="GO:0005737">
    <property type="term" value="C:cytoplasm"/>
    <property type="evidence" value="ECO:0007669"/>
    <property type="project" value="UniProtKB-SubCell"/>
</dbReference>
<comment type="similarity">
    <text evidence="2 8">Belongs to the pantothenate synthetase family.</text>
</comment>